<dbReference type="RefSeq" id="WP_349220984.1">
    <property type="nucleotide sequence ID" value="NZ_JBBMFD010000038.1"/>
</dbReference>
<dbReference type="SFLD" id="SFLDS00029">
    <property type="entry name" value="Radical_SAM"/>
    <property type="match status" value="1"/>
</dbReference>
<keyword evidence="12" id="KW-0670">Pyruvate</keyword>
<evidence type="ECO:0000256" key="1">
    <source>
        <dbReference type="ARBA" id="ARBA00003141"/>
    </source>
</evidence>
<comment type="cofactor">
    <cofactor evidence="10">
        <name>[4Fe-4S] cluster</name>
        <dbReference type="ChEBI" id="CHEBI:49883"/>
    </cofactor>
    <text evidence="10">Binds 1 [4Fe-4S] cluster. The cluster is coordinated with 3 cysteines and an exchangeable S-adenosyl-L-methionine.</text>
</comment>
<feature type="domain" description="Radical SAM core" evidence="11">
    <location>
        <begin position="17"/>
        <end position="239"/>
    </location>
</feature>
<dbReference type="Proteomes" id="UP001489509">
    <property type="component" value="Unassembled WGS sequence"/>
</dbReference>
<evidence type="ECO:0000256" key="9">
    <source>
        <dbReference type="ARBA" id="ARBA00023014"/>
    </source>
</evidence>
<evidence type="ECO:0000256" key="5">
    <source>
        <dbReference type="ARBA" id="ARBA00022691"/>
    </source>
</evidence>
<proteinExistence type="inferred from homology"/>
<comment type="caution">
    <text evidence="12">The sequence shown here is derived from an EMBL/GenBank/DDBJ whole genome shotgun (WGS) entry which is preliminary data.</text>
</comment>
<dbReference type="SFLD" id="SFLDG01066">
    <property type="entry name" value="organic_radical-activating_enz"/>
    <property type="match status" value="1"/>
</dbReference>
<accession>A0ABV1E345</accession>
<comment type="subcellular location">
    <subcellularLocation>
        <location evidence="10">Cytoplasm</location>
    </subcellularLocation>
</comment>
<evidence type="ECO:0000256" key="6">
    <source>
        <dbReference type="ARBA" id="ARBA00022723"/>
    </source>
</evidence>
<evidence type="ECO:0000256" key="8">
    <source>
        <dbReference type="ARBA" id="ARBA00023004"/>
    </source>
</evidence>
<evidence type="ECO:0000313" key="13">
    <source>
        <dbReference type="Proteomes" id="UP001489509"/>
    </source>
</evidence>
<dbReference type="InterPro" id="IPR058240">
    <property type="entry name" value="rSAM_sf"/>
</dbReference>
<evidence type="ECO:0000256" key="10">
    <source>
        <dbReference type="RuleBase" id="RU362053"/>
    </source>
</evidence>
<sequence length="242" mass="26635">MSAITGRIHSVETFGALDGPGIRYVLFLQGCPLQCLYCHNPDSWSVRDGQVRTVDEVFADILRYRSFLSGGVTLSGGEPLLQADFCAALFSLCREQGIHTALDTAGSIPLAACQEAVDLADLVLLDLKAMDPGDCKRLTGRDNRGAIALLDYREAGNAPVWIRHVLVPGITLKEEKLRAMAAFLKGYTCIERMELLPFHKMGEYKWEQLHRPYTLADTPEPTADEVAKARSIFREAGLPVPS</sequence>
<dbReference type="EMBL" id="JBBMFD010000038">
    <property type="protein sequence ID" value="MEQ2441717.1"/>
    <property type="molecule type" value="Genomic_DNA"/>
</dbReference>
<organism evidence="12 13">
    <name type="scientific">Solibaculum intestinale</name>
    <dbReference type="NCBI Taxonomy" id="3133165"/>
    <lineage>
        <taxon>Bacteria</taxon>
        <taxon>Bacillati</taxon>
        <taxon>Bacillota</taxon>
        <taxon>Clostridia</taxon>
        <taxon>Eubacteriales</taxon>
        <taxon>Oscillospiraceae</taxon>
        <taxon>Solibaculum</taxon>
    </lineage>
</organism>
<dbReference type="EC" id="1.97.1.4" evidence="10"/>
<dbReference type="CDD" id="cd01335">
    <property type="entry name" value="Radical_SAM"/>
    <property type="match status" value="1"/>
</dbReference>
<evidence type="ECO:0000313" key="12">
    <source>
        <dbReference type="EMBL" id="MEQ2441717.1"/>
    </source>
</evidence>
<keyword evidence="5 10" id="KW-0949">S-adenosyl-L-methionine</keyword>
<reference evidence="12 13" key="1">
    <citation type="submission" date="2024-03" db="EMBL/GenBank/DDBJ databases">
        <title>Human intestinal bacterial collection.</title>
        <authorList>
            <person name="Pauvert C."/>
            <person name="Hitch T.C.A."/>
            <person name="Clavel T."/>
        </authorList>
    </citation>
    <scope>NUCLEOTIDE SEQUENCE [LARGE SCALE GENOMIC DNA]</scope>
    <source>
        <strain evidence="12 13">CLA-JM-H44</strain>
    </source>
</reference>
<dbReference type="Pfam" id="PF04055">
    <property type="entry name" value="Radical_SAM"/>
    <property type="match status" value="1"/>
</dbReference>
<evidence type="ECO:0000256" key="2">
    <source>
        <dbReference type="ARBA" id="ARBA00009777"/>
    </source>
</evidence>
<keyword evidence="7 10" id="KW-0560">Oxidoreductase</keyword>
<dbReference type="InterPro" id="IPR001989">
    <property type="entry name" value="Radical_activat_CS"/>
</dbReference>
<evidence type="ECO:0000256" key="4">
    <source>
        <dbReference type="ARBA" id="ARBA00022485"/>
    </source>
</evidence>
<comment type="similarity">
    <text evidence="2 10">Belongs to the organic radical-activating enzymes family.</text>
</comment>
<protein>
    <recommendedName>
        <fullName evidence="3 10">Pyruvate formate-lyase-activating enzyme</fullName>
        <ecNumber evidence="10">1.97.1.4</ecNumber>
    </recommendedName>
</protein>
<dbReference type="PROSITE" id="PS01087">
    <property type="entry name" value="RADICAL_ACTIVATING"/>
    <property type="match status" value="1"/>
</dbReference>
<dbReference type="InterPro" id="IPR013785">
    <property type="entry name" value="Aldolase_TIM"/>
</dbReference>
<dbReference type="InterPro" id="IPR007197">
    <property type="entry name" value="rSAM"/>
</dbReference>
<dbReference type="PROSITE" id="PS51918">
    <property type="entry name" value="RADICAL_SAM"/>
    <property type="match status" value="1"/>
</dbReference>
<dbReference type="SUPFAM" id="SSF102114">
    <property type="entry name" value="Radical SAM enzymes"/>
    <property type="match status" value="1"/>
</dbReference>
<keyword evidence="10" id="KW-0963">Cytoplasm</keyword>
<dbReference type="InterPro" id="IPR034457">
    <property type="entry name" value="Organic_radical-activating"/>
</dbReference>
<keyword evidence="13" id="KW-1185">Reference proteome</keyword>
<dbReference type="NCBIfam" id="TIGR02493">
    <property type="entry name" value="PFLA"/>
    <property type="match status" value="1"/>
</dbReference>
<keyword evidence="4 10" id="KW-0004">4Fe-4S</keyword>
<keyword evidence="6 10" id="KW-0479">Metal-binding</keyword>
<comment type="catalytic activity">
    <reaction evidence="10">
        <text>glycyl-[formate C-acetyltransferase] + reduced [flavodoxin] + S-adenosyl-L-methionine = glycin-2-yl radical-[formate C-acetyltransferase] + semiquinone [flavodoxin] + 5'-deoxyadenosine + L-methionine + H(+)</text>
        <dbReference type="Rhea" id="RHEA:19225"/>
        <dbReference type="Rhea" id="RHEA-COMP:10622"/>
        <dbReference type="Rhea" id="RHEA-COMP:12190"/>
        <dbReference type="Rhea" id="RHEA-COMP:12191"/>
        <dbReference type="Rhea" id="RHEA-COMP:14480"/>
        <dbReference type="ChEBI" id="CHEBI:15378"/>
        <dbReference type="ChEBI" id="CHEBI:17319"/>
        <dbReference type="ChEBI" id="CHEBI:29947"/>
        <dbReference type="ChEBI" id="CHEBI:32722"/>
        <dbReference type="ChEBI" id="CHEBI:57618"/>
        <dbReference type="ChEBI" id="CHEBI:57844"/>
        <dbReference type="ChEBI" id="CHEBI:59789"/>
        <dbReference type="ChEBI" id="CHEBI:140311"/>
        <dbReference type="EC" id="1.97.1.4"/>
    </reaction>
</comment>
<gene>
    <name evidence="12" type="primary">pflA</name>
    <name evidence="12" type="ORF">WMO26_12840</name>
</gene>
<keyword evidence="9 10" id="KW-0411">Iron-sulfur</keyword>
<dbReference type="InterPro" id="IPR012838">
    <property type="entry name" value="PFL1_activating"/>
</dbReference>
<name>A0ABV1E345_9FIRM</name>
<dbReference type="PANTHER" id="PTHR30352">
    <property type="entry name" value="PYRUVATE FORMATE-LYASE-ACTIVATING ENZYME"/>
    <property type="match status" value="1"/>
</dbReference>
<evidence type="ECO:0000256" key="3">
    <source>
        <dbReference type="ARBA" id="ARBA00021356"/>
    </source>
</evidence>
<keyword evidence="8 10" id="KW-0408">Iron</keyword>
<dbReference type="Gene3D" id="3.20.20.70">
    <property type="entry name" value="Aldolase class I"/>
    <property type="match status" value="1"/>
</dbReference>
<evidence type="ECO:0000256" key="7">
    <source>
        <dbReference type="ARBA" id="ARBA00023002"/>
    </source>
</evidence>
<evidence type="ECO:0000259" key="11">
    <source>
        <dbReference type="PROSITE" id="PS51918"/>
    </source>
</evidence>
<comment type="function">
    <text evidence="1 10">Activation of pyruvate formate-lyase under anaerobic conditions by generation of an organic free radical, using S-adenosylmethionine and reduced flavodoxin as cosubstrates to produce 5'-deoxy-adenosine.</text>
</comment>
<dbReference type="PANTHER" id="PTHR30352:SF5">
    <property type="entry name" value="PYRUVATE FORMATE-LYASE 1-ACTIVATING ENZYME"/>
    <property type="match status" value="1"/>
</dbReference>
<dbReference type="GO" id="GO:0043365">
    <property type="term" value="F:[formate-C-acetyltransferase]-activating enzyme activity"/>
    <property type="evidence" value="ECO:0007669"/>
    <property type="project" value="UniProtKB-EC"/>
</dbReference>